<protein>
    <submittedName>
        <fullName evidence="1">Uncharacterized protein</fullName>
    </submittedName>
</protein>
<dbReference type="EMBL" id="MU971456">
    <property type="protein sequence ID" value="KAK9234681.1"/>
    <property type="molecule type" value="Genomic_DNA"/>
</dbReference>
<organism evidence="1 2">
    <name type="scientific">Lipomyces kononenkoae</name>
    <name type="common">Yeast</name>
    <dbReference type="NCBI Taxonomy" id="34357"/>
    <lineage>
        <taxon>Eukaryota</taxon>
        <taxon>Fungi</taxon>
        <taxon>Dikarya</taxon>
        <taxon>Ascomycota</taxon>
        <taxon>Saccharomycotina</taxon>
        <taxon>Lipomycetes</taxon>
        <taxon>Lipomycetales</taxon>
        <taxon>Lipomycetaceae</taxon>
        <taxon>Lipomyces</taxon>
    </lineage>
</organism>
<evidence type="ECO:0000313" key="1">
    <source>
        <dbReference type="EMBL" id="KAK9234681.1"/>
    </source>
</evidence>
<accession>A0ACC3STI8</accession>
<feature type="non-terminal residue" evidence="1">
    <location>
        <position position="314"/>
    </location>
</feature>
<sequence length="314" mass="34866">MSSKAISKSAGARSRRVRACNHCRQFKIRCDSAEVFPAPCSACKAKGRECHVDSSFKPIRTRSLLRDVTAQLAQIQETLKGHDITIPRPSLPLDSPYGAHVEPSPASVEPPRIDNSPAAPETLPSTVSSTVSTTGSSNCKDDITSIGNKRLGDITLEPEAIRDLFDHFRRNHFSYFPILDEDFGASELAQSCPLLFWTIIVISSRHHTQHSCIYPGLLAPYTEILSKALVQSIDSIHVIQAILYICLWPLRNNDGHNGDPSFNYSGIAVNAALRLRLHSPSLETGENRSHGRFYIGDRDERTRTWRGCIYLSTQ</sequence>
<evidence type="ECO:0000313" key="2">
    <source>
        <dbReference type="Proteomes" id="UP001433508"/>
    </source>
</evidence>
<name>A0ACC3STI8_LIPKO</name>
<proteinExistence type="predicted"/>
<keyword evidence="2" id="KW-1185">Reference proteome</keyword>
<reference evidence="2" key="1">
    <citation type="journal article" date="2024" name="Front. Bioeng. Biotechnol.">
        <title>Genome-scale model development and genomic sequencing of the oleaginous clade Lipomyces.</title>
        <authorList>
            <person name="Czajka J.J."/>
            <person name="Han Y."/>
            <person name="Kim J."/>
            <person name="Mondo S.J."/>
            <person name="Hofstad B.A."/>
            <person name="Robles A."/>
            <person name="Haridas S."/>
            <person name="Riley R."/>
            <person name="LaButti K."/>
            <person name="Pangilinan J."/>
            <person name="Andreopoulos W."/>
            <person name="Lipzen A."/>
            <person name="Yan J."/>
            <person name="Wang M."/>
            <person name="Ng V."/>
            <person name="Grigoriev I.V."/>
            <person name="Spatafora J.W."/>
            <person name="Magnuson J.K."/>
            <person name="Baker S.E."/>
            <person name="Pomraning K.R."/>
        </authorList>
    </citation>
    <scope>NUCLEOTIDE SEQUENCE [LARGE SCALE GENOMIC DNA]</scope>
    <source>
        <strain evidence="2">CBS 7786</strain>
    </source>
</reference>
<comment type="caution">
    <text evidence="1">The sequence shown here is derived from an EMBL/GenBank/DDBJ whole genome shotgun (WGS) entry which is preliminary data.</text>
</comment>
<gene>
    <name evidence="1" type="ORF">V1525DRAFT_437847</name>
</gene>
<dbReference type="Proteomes" id="UP001433508">
    <property type="component" value="Unassembled WGS sequence"/>
</dbReference>